<evidence type="ECO:0000313" key="4">
    <source>
        <dbReference type="EMBL" id="EWM21870.1"/>
    </source>
</evidence>
<evidence type="ECO:0000256" key="2">
    <source>
        <dbReference type="ARBA" id="ARBA00022737"/>
    </source>
</evidence>
<gene>
    <name evidence="4" type="ORF">Naga_100169g13</name>
</gene>
<dbReference type="EMBL" id="AZIL01002354">
    <property type="protein sequence ID" value="EWM21870.1"/>
    <property type="molecule type" value="Genomic_DNA"/>
</dbReference>
<dbReference type="PANTHER" id="PTHR24412:SF419">
    <property type="entry name" value="KELCH-LIKE PROTEIN 20"/>
    <property type="match status" value="1"/>
</dbReference>
<keyword evidence="2" id="KW-0677">Repeat</keyword>
<reference evidence="4 5" key="1">
    <citation type="journal article" date="2014" name="Mol. Plant">
        <title>Chromosome Scale Genome Assembly and Transcriptome Profiling of Nannochloropsis gaditana in Nitrogen Depletion.</title>
        <authorList>
            <person name="Corteggiani Carpinelli E."/>
            <person name="Telatin A."/>
            <person name="Vitulo N."/>
            <person name="Forcato C."/>
            <person name="D'Angelo M."/>
            <person name="Schiavon R."/>
            <person name="Vezzi A."/>
            <person name="Giacometti G.M."/>
            <person name="Morosinotto T."/>
            <person name="Valle G."/>
        </authorList>
    </citation>
    <scope>NUCLEOTIDE SEQUENCE [LARGE SCALE GENOMIC DNA]</scope>
    <source>
        <strain evidence="4 5">B-31</strain>
    </source>
</reference>
<dbReference type="SUPFAM" id="SSF117281">
    <property type="entry name" value="Kelch motif"/>
    <property type="match status" value="2"/>
</dbReference>
<dbReference type="PANTHER" id="PTHR24412">
    <property type="entry name" value="KELCH PROTEIN"/>
    <property type="match status" value="1"/>
</dbReference>
<evidence type="ECO:0000256" key="1">
    <source>
        <dbReference type="ARBA" id="ARBA00022441"/>
    </source>
</evidence>
<dbReference type="SMART" id="SM00612">
    <property type="entry name" value="Kelch"/>
    <property type="match status" value="4"/>
</dbReference>
<dbReference type="Gene3D" id="2.120.10.80">
    <property type="entry name" value="Kelch-type beta propeller"/>
    <property type="match status" value="2"/>
</dbReference>
<proteinExistence type="predicted"/>
<accession>W7T4D3</accession>
<dbReference type="InterPro" id="IPR006652">
    <property type="entry name" value="Kelch_1"/>
</dbReference>
<evidence type="ECO:0000256" key="3">
    <source>
        <dbReference type="SAM" id="MobiDB-lite"/>
    </source>
</evidence>
<dbReference type="OrthoDB" id="45365at2759"/>
<organism evidence="4 5">
    <name type="scientific">Nannochloropsis gaditana</name>
    <dbReference type="NCBI Taxonomy" id="72520"/>
    <lineage>
        <taxon>Eukaryota</taxon>
        <taxon>Sar</taxon>
        <taxon>Stramenopiles</taxon>
        <taxon>Ochrophyta</taxon>
        <taxon>Eustigmatophyceae</taxon>
        <taxon>Eustigmatales</taxon>
        <taxon>Monodopsidaceae</taxon>
        <taxon>Nannochloropsis</taxon>
    </lineage>
</organism>
<dbReference type="InterPro" id="IPR011498">
    <property type="entry name" value="Kelch_2"/>
</dbReference>
<feature type="region of interest" description="Disordered" evidence="3">
    <location>
        <begin position="1"/>
        <end position="24"/>
    </location>
</feature>
<dbReference type="Pfam" id="PF07646">
    <property type="entry name" value="Kelch_2"/>
    <property type="match status" value="1"/>
</dbReference>
<keyword evidence="1" id="KW-0880">Kelch repeat</keyword>
<comment type="caution">
    <text evidence="4">The sequence shown here is derived from an EMBL/GenBank/DDBJ whole genome shotgun (WGS) entry which is preliminary data.</text>
</comment>
<feature type="compositionally biased region" description="Basic residues" evidence="3">
    <location>
        <begin position="1"/>
        <end position="14"/>
    </location>
</feature>
<keyword evidence="5" id="KW-1185">Reference proteome</keyword>
<dbReference type="AlphaFoldDB" id="W7T4D3"/>
<evidence type="ECO:0000313" key="5">
    <source>
        <dbReference type="Proteomes" id="UP000019335"/>
    </source>
</evidence>
<dbReference type="Pfam" id="PF01344">
    <property type="entry name" value="Kelch_1"/>
    <property type="match status" value="2"/>
</dbReference>
<protein>
    <submittedName>
        <fullName evidence="4">Kelch-like protein diablo</fullName>
    </submittedName>
</protein>
<dbReference type="Proteomes" id="UP000019335">
    <property type="component" value="Unassembled WGS sequence"/>
</dbReference>
<name>W7T4D3_9STRA</name>
<dbReference type="InterPro" id="IPR015915">
    <property type="entry name" value="Kelch-typ_b-propeller"/>
</dbReference>
<sequence>MPGKKPPSRPKIGKRGYAGPTNVAAPSTDSVPSIYDTLPTDLLYFVLRYFDASMLARWEQTCLLARNSLEGQKGVALWQMATEYQFQWFITSKPSYISQKRFLLQLRKSCWPIEHKNDLDRPGRFYVLGGSCNRPAPMDGCECFMDSGGAKLLPGRYPAPFHKEAVPALQMERSAPGVARDQEDGLWVVGGWSGSEALKSVERLGVDPRTAQEGGMREHRVAKEDLVTGGSSWSGMPRRERMWTSLQPLETARCFLASVTDLQGRLYALGGGESIWQGARVLKSTEIMEEPLARLTMPWRPGPCMVKARCGLAAAASITGDIYAAGGYGGGTTYLSSVEVLRAGDSEGATREWLVDVVRPMHVARTGFGLAFGPDGCLFAVGGSPDGLHSHRRGEKYDVREGRWRWLPLMITPRGYCSAAFGPSGLLYVVGGQAGVTNDDAITSVVEVYDPRADKWRQFKSFGGENDSGVDRVDLGVVWALVP</sequence>